<evidence type="ECO:0000313" key="6">
    <source>
        <dbReference type="Proteomes" id="UP000595332"/>
    </source>
</evidence>
<dbReference type="PANTHER" id="PTHR44846">
    <property type="entry name" value="MANNOSYL-D-GLYCERATE TRANSPORT/METABOLISM SYSTEM REPRESSOR MNGR-RELATED"/>
    <property type="match status" value="1"/>
</dbReference>
<evidence type="ECO:0000256" key="2">
    <source>
        <dbReference type="ARBA" id="ARBA00023125"/>
    </source>
</evidence>
<accession>A0A7R6PVP8</accession>
<feature type="domain" description="HTH gntR-type" evidence="4">
    <location>
        <begin position="6"/>
        <end position="74"/>
    </location>
</feature>
<dbReference type="InterPro" id="IPR036390">
    <property type="entry name" value="WH_DNA-bd_sf"/>
</dbReference>
<dbReference type="InterPro" id="IPR028978">
    <property type="entry name" value="Chorismate_lyase_/UTRA_dom_sf"/>
</dbReference>
<organism evidence="5 6">
    <name type="scientific">Neptunomonas japonica JAMM 1380</name>
    <dbReference type="NCBI Taxonomy" id="1441457"/>
    <lineage>
        <taxon>Bacteria</taxon>
        <taxon>Pseudomonadati</taxon>
        <taxon>Pseudomonadota</taxon>
        <taxon>Gammaproteobacteria</taxon>
        <taxon>Oceanospirillales</taxon>
        <taxon>Oceanospirillaceae</taxon>
        <taxon>Neptunomonas</taxon>
    </lineage>
</organism>
<keyword evidence="1" id="KW-0805">Transcription regulation</keyword>
<dbReference type="SMART" id="SM00866">
    <property type="entry name" value="UTRA"/>
    <property type="match status" value="1"/>
</dbReference>
<evidence type="ECO:0000256" key="3">
    <source>
        <dbReference type="ARBA" id="ARBA00023163"/>
    </source>
</evidence>
<dbReference type="AlphaFoldDB" id="A0A7R6PVP8"/>
<dbReference type="InterPro" id="IPR000524">
    <property type="entry name" value="Tscrpt_reg_HTH_GntR"/>
</dbReference>
<dbReference type="SUPFAM" id="SSF64288">
    <property type="entry name" value="Chorismate lyase-like"/>
    <property type="match status" value="1"/>
</dbReference>
<dbReference type="SUPFAM" id="SSF46785">
    <property type="entry name" value="Winged helix' DNA-binding domain"/>
    <property type="match status" value="1"/>
</dbReference>
<dbReference type="Pfam" id="PF07702">
    <property type="entry name" value="UTRA"/>
    <property type="match status" value="1"/>
</dbReference>
<dbReference type="EMBL" id="AP014546">
    <property type="protein sequence ID" value="BBB30463.1"/>
    <property type="molecule type" value="Genomic_DNA"/>
</dbReference>
<protein>
    <submittedName>
        <fullName evidence="5">GntR family transcriptional regulator</fullName>
    </submittedName>
</protein>
<dbReference type="RefSeq" id="WP_201347646.1">
    <property type="nucleotide sequence ID" value="NZ_AP014546.1"/>
</dbReference>
<gene>
    <name evidence="5" type="ORF">NEJAP_2518</name>
</gene>
<dbReference type="InterPro" id="IPR036388">
    <property type="entry name" value="WH-like_DNA-bd_sf"/>
</dbReference>
<keyword evidence="2" id="KW-0238">DNA-binding</keyword>
<dbReference type="CDD" id="cd07377">
    <property type="entry name" value="WHTH_GntR"/>
    <property type="match status" value="1"/>
</dbReference>
<dbReference type="Pfam" id="PF00392">
    <property type="entry name" value="GntR"/>
    <property type="match status" value="1"/>
</dbReference>
<evidence type="ECO:0000256" key="1">
    <source>
        <dbReference type="ARBA" id="ARBA00023015"/>
    </source>
</evidence>
<dbReference type="PANTHER" id="PTHR44846:SF1">
    <property type="entry name" value="MANNOSYL-D-GLYCERATE TRANSPORT_METABOLISM SYSTEM REPRESSOR MNGR-RELATED"/>
    <property type="match status" value="1"/>
</dbReference>
<reference evidence="5 6" key="1">
    <citation type="journal article" date="2008" name="Int. J. Syst. Evol. Microbiol.">
        <title>Neptunomonas japonica sp. nov., an Osedax japonicus symbiont-like bacterium isolated from sediment adjacent to sperm whale carcasses off Kagoshima, Japan.</title>
        <authorList>
            <person name="Miyazaki M."/>
            <person name="Nogi Y."/>
            <person name="Fujiwara Y."/>
            <person name="Kawato M."/>
            <person name="Kubokawa K."/>
            <person name="Horikoshi K."/>
        </authorList>
    </citation>
    <scope>NUCLEOTIDE SEQUENCE [LARGE SCALE GENOMIC DNA]</scope>
    <source>
        <strain evidence="5 6">JAMM 1380</strain>
    </source>
</reference>
<dbReference type="Gene3D" id="1.10.10.10">
    <property type="entry name" value="Winged helix-like DNA-binding domain superfamily/Winged helix DNA-binding domain"/>
    <property type="match status" value="1"/>
</dbReference>
<evidence type="ECO:0000259" key="4">
    <source>
        <dbReference type="PROSITE" id="PS50949"/>
    </source>
</evidence>
<dbReference type="SMART" id="SM00345">
    <property type="entry name" value="HTH_GNTR"/>
    <property type="match status" value="1"/>
</dbReference>
<dbReference type="Proteomes" id="UP000595332">
    <property type="component" value="Chromosome"/>
</dbReference>
<dbReference type="KEGG" id="njp:NEJAP_2518"/>
<dbReference type="GO" id="GO:0045892">
    <property type="term" value="P:negative regulation of DNA-templated transcription"/>
    <property type="evidence" value="ECO:0007669"/>
    <property type="project" value="TreeGrafter"/>
</dbReference>
<proteinExistence type="predicted"/>
<dbReference type="PRINTS" id="PR00035">
    <property type="entry name" value="HTHGNTR"/>
</dbReference>
<name>A0A7R6PVP8_9GAMM</name>
<dbReference type="Gene3D" id="3.40.1410.10">
    <property type="entry name" value="Chorismate lyase-like"/>
    <property type="match status" value="1"/>
</dbReference>
<keyword evidence="6" id="KW-1185">Reference proteome</keyword>
<dbReference type="InterPro" id="IPR011663">
    <property type="entry name" value="UTRA"/>
</dbReference>
<dbReference type="PROSITE" id="PS50949">
    <property type="entry name" value="HTH_GNTR"/>
    <property type="match status" value="1"/>
</dbReference>
<dbReference type="GO" id="GO:0003700">
    <property type="term" value="F:DNA-binding transcription factor activity"/>
    <property type="evidence" value="ECO:0007669"/>
    <property type="project" value="InterPro"/>
</dbReference>
<evidence type="ECO:0000313" key="5">
    <source>
        <dbReference type="EMBL" id="BBB30463.1"/>
    </source>
</evidence>
<sequence>MQRSDIPVYVQVRNQLWQWVQKQQLGSQERLPAERELAARFNTTRVTVRQALGQLEAEGVIFRSNRRGWYITPQRLIYDPSVDIGFYKTVIEQGLTPRTETLSKRLIETPNWLADISGMEKGAPIYHIVRRRSVDLRCVVVEHNYINPLGCPGLLDQDMDLSIWKLLREQYDLLPGQRNIEIFPQALTGVEAEALGVNSGSAGLYMQRLTLDKSGTFLEYDREYWIHDALKVAVQVNNN</sequence>
<keyword evidence="3" id="KW-0804">Transcription</keyword>
<dbReference type="InterPro" id="IPR050679">
    <property type="entry name" value="Bact_HTH_transcr_reg"/>
</dbReference>
<dbReference type="GO" id="GO:0003677">
    <property type="term" value="F:DNA binding"/>
    <property type="evidence" value="ECO:0007669"/>
    <property type="project" value="UniProtKB-KW"/>
</dbReference>